<dbReference type="PROSITE" id="PS51782">
    <property type="entry name" value="LYSM"/>
    <property type="match status" value="1"/>
</dbReference>
<dbReference type="SUPFAM" id="SSF54106">
    <property type="entry name" value="LysM domain"/>
    <property type="match status" value="1"/>
</dbReference>
<name>A0A0G1H5N5_9BACT</name>
<evidence type="ECO:0000256" key="2">
    <source>
        <dbReference type="SAM" id="Phobius"/>
    </source>
</evidence>
<proteinExistence type="predicted"/>
<accession>A0A0G1H5N5</accession>
<comment type="caution">
    <text evidence="5">The sequence shown here is derived from an EMBL/GenBank/DDBJ whole genome shotgun (WGS) entry which is preliminary data.</text>
</comment>
<dbReference type="InterPro" id="IPR018392">
    <property type="entry name" value="LysM"/>
</dbReference>
<evidence type="ECO:0000256" key="3">
    <source>
        <dbReference type="SAM" id="SignalP"/>
    </source>
</evidence>
<organism evidence="5 6">
    <name type="scientific">Candidatus Giovannonibacteria bacterium GW2011_GWA2_44_13b</name>
    <dbReference type="NCBI Taxonomy" id="1618647"/>
    <lineage>
        <taxon>Bacteria</taxon>
        <taxon>Candidatus Giovannoniibacteriota</taxon>
    </lineage>
</organism>
<dbReference type="CDD" id="cd00118">
    <property type="entry name" value="LysM"/>
    <property type="match status" value="1"/>
</dbReference>
<keyword evidence="3" id="KW-0732">Signal</keyword>
<feature type="domain" description="LysM" evidence="4">
    <location>
        <begin position="32"/>
        <end position="80"/>
    </location>
</feature>
<evidence type="ECO:0000256" key="1">
    <source>
        <dbReference type="SAM" id="Coils"/>
    </source>
</evidence>
<dbReference type="Pfam" id="PF01476">
    <property type="entry name" value="LysM"/>
    <property type="match status" value="1"/>
</dbReference>
<feature type="transmembrane region" description="Helical" evidence="2">
    <location>
        <begin position="122"/>
        <end position="141"/>
    </location>
</feature>
<dbReference type="Proteomes" id="UP000034736">
    <property type="component" value="Unassembled WGS sequence"/>
</dbReference>
<keyword evidence="2" id="KW-0472">Membrane</keyword>
<protein>
    <recommendedName>
        <fullName evidence="4">LysM domain-containing protein</fullName>
    </recommendedName>
</protein>
<dbReference type="SMART" id="SM00257">
    <property type="entry name" value="LysM"/>
    <property type="match status" value="1"/>
</dbReference>
<evidence type="ECO:0000259" key="4">
    <source>
        <dbReference type="PROSITE" id="PS51782"/>
    </source>
</evidence>
<feature type="chain" id="PRO_5002537519" description="LysM domain-containing protein" evidence="3">
    <location>
        <begin position="24"/>
        <end position="295"/>
    </location>
</feature>
<reference evidence="5 6" key="1">
    <citation type="journal article" date="2015" name="Nature">
        <title>rRNA introns, odd ribosomes, and small enigmatic genomes across a large radiation of phyla.</title>
        <authorList>
            <person name="Brown C.T."/>
            <person name="Hug L.A."/>
            <person name="Thomas B.C."/>
            <person name="Sharon I."/>
            <person name="Castelle C.J."/>
            <person name="Singh A."/>
            <person name="Wilkins M.J."/>
            <person name="Williams K.H."/>
            <person name="Banfield J.F."/>
        </authorList>
    </citation>
    <scope>NUCLEOTIDE SEQUENCE [LARGE SCALE GENOMIC DNA]</scope>
</reference>
<keyword evidence="2" id="KW-0812">Transmembrane</keyword>
<gene>
    <name evidence="5" type="ORF">UW30_C0002G0006</name>
</gene>
<feature type="signal peptide" evidence="3">
    <location>
        <begin position="1"/>
        <end position="23"/>
    </location>
</feature>
<keyword evidence="2" id="KW-1133">Transmembrane helix</keyword>
<dbReference type="AlphaFoldDB" id="A0A0G1H5N5"/>
<sequence length="295" mass="32481">MKKLVISILAAVTLIFSGNQIFAEDTAPTGSFTYPIKRGTNLTRIAKDFGVSNKALIEANRGNPSFKSPNKILAGGKLNIPNVYTKADVSNIRSADAKKSVEAIQAVQKTRRAESSNSSIKVFLLIIGGFVLFVFWTKGLADYWDEKTRLEETKKILAQTNKDFHAVCLSNGEKDQIIKSLKTNLQVSQEQVSALEQAKNEAEKLRNQLNEAFDNIATLEKALKDKVSANDMVIVQSKDHGAISLLVNRVRLDPITKELEVFVECPAENCIVNTAQSLKLRNALSHMAGHSNLLP</sequence>
<keyword evidence="1" id="KW-0175">Coiled coil</keyword>
<evidence type="ECO:0000313" key="6">
    <source>
        <dbReference type="Proteomes" id="UP000034736"/>
    </source>
</evidence>
<dbReference type="InterPro" id="IPR036779">
    <property type="entry name" value="LysM_dom_sf"/>
</dbReference>
<dbReference type="Gene3D" id="3.10.350.10">
    <property type="entry name" value="LysM domain"/>
    <property type="match status" value="1"/>
</dbReference>
<evidence type="ECO:0000313" key="5">
    <source>
        <dbReference type="EMBL" id="KKT42095.1"/>
    </source>
</evidence>
<dbReference type="STRING" id="1618647.UW30_C0002G0006"/>
<dbReference type="EMBL" id="LCHU01000002">
    <property type="protein sequence ID" value="KKT42095.1"/>
    <property type="molecule type" value="Genomic_DNA"/>
</dbReference>
<feature type="coiled-coil region" evidence="1">
    <location>
        <begin position="178"/>
        <end position="222"/>
    </location>
</feature>